<evidence type="ECO:0000256" key="1">
    <source>
        <dbReference type="SAM" id="SignalP"/>
    </source>
</evidence>
<feature type="domain" description="Transcobalamin-like C-terminal" evidence="2">
    <location>
        <begin position="147"/>
        <end position="184"/>
    </location>
</feature>
<dbReference type="RefSeq" id="WP_118589831.1">
    <property type="nucleotide sequence ID" value="NZ_JACOOZ010000004.1"/>
</dbReference>
<organism evidence="3 4">
    <name type="scientific">Eubacterium segne</name>
    <dbReference type="NCBI Taxonomy" id="2763045"/>
    <lineage>
        <taxon>Bacteria</taxon>
        <taxon>Bacillati</taxon>
        <taxon>Bacillota</taxon>
        <taxon>Clostridia</taxon>
        <taxon>Eubacteriales</taxon>
        <taxon>Eubacteriaceae</taxon>
        <taxon>Eubacterium</taxon>
    </lineage>
</organism>
<evidence type="ECO:0000259" key="2">
    <source>
        <dbReference type="Pfam" id="PF14478"/>
    </source>
</evidence>
<dbReference type="Gene3D" id="2.170.130.30">
    <property type="match status" value="1"/>
</dbReference>
<dbReference type="Proteomes" id="UP000597877">
    <property type="component" value="Unassembled WGS sequence"/>
</dbReference>
<proteinExistence type="predicted"/>
<feature type="signal peptide" evidence="1">
    <location>
        <begin position="1"/>
        <end position="20"/>
    </location>
</feature>
<accession>A0ABR7F2I9</accession>
<feature type="chain" id="PRO_5045404589" evidence="1">
    <location>
        <begin position="21"/>
        <end position="365"/>
    </location>
</feature>
<comment type="caution">
    <text evidence="3">The sequence shown here is derived from an EMBL/GenBank/DDBJ whole genome shotgun (WGS) entry which is preliminary data.</text>
</comment>
<protein>
    <submittedName>
        <fullName evidence="3">DUF4430 domain-containing protein</fullName>
    </submittedName>
</protein>
<keyword evidence="4" id="KW-1185">Reference proteome</keyword>
<sequence>MNKITRKFLAILLSCMLVVAGVATPAKTTDNAVIAAENVAKTGTVTMTVERITIGQGYLVRPVQVEIQNGDTVDTVFKRVMDAKGFKYDDNGYLASIENADTGKINIPAEISAMPDTTVWGNPNPVKAPTNTANDGNSYANKGLGSSSYHTMAGWMFTINNVFSNEGAASTPVKDGDVIRWQFSVYGYGADIGSDTESYTGIKKVTFANKDELIKEAATLVNNKTMMKDANVKVEYNNAIKVLEKYNPSETEVKNELIKLKNVQKDFVKKTTVTKASVKGIKNVKGLKAKVAVKKIKGVTGYQYKYSNNKKFKKAVVKSTKKNTLTTKKFKKNQKCYVTVRAYKKVNGIKYYGRWSKVKAVKIKK</sequence>
<evidence type="ECO:0000313" key="4">
    <source>
        <dbReference type="Proteomes" id="UP000597877"/>
    </source>
</evidence>
<dbReference type="InterPro" id="IPR027954">
    <property type="entry name" value="Transcobalamin-like_C"/>
</dbReference>
<reference evidence="3 4" key="1">
    <citation type="submission" date="2020-08" db="EMBL/GenBank/DDBJ databases">
        <title>Genome public.</title>
        <authorList>
            <person name="Liu C."/>
            <person name="Sun Q."/>
        </authorList>
    </citation>
    <scope>NUCLEOTIDE SEQUENCE [LARGE SCALE GENOMIC DNA]</scope>
    <source>
        <strain evidence="3 4">BX4</strain>
    </source>
</reference>
<evidence type="ECO:0000313" key="3">
    <source>
        <dbReference type="EMBL" id="MBC5667799.1"/>
    </source>
</evidence>
<keyword evidence="1" id="KW-0732">Signal</keyword>
<dbReference type="EMBL" id="JACOOZ010000004">
    <property type="protein sequence ID" value="MBC5667799.1"/>
    <property type="molecule type" value="Genomic_DNA"/>
</dbReference>
<gene>
    <name evidence="3" type="ORF">H8S00_07385</name>
</gene>
<name>A0ABR7F2I9_9FIRM</name>
<dbReference type="Pfam" id="PF14478">
    <property type="entry name" value="DUF4430"/>
    <property type="match status" value="1"/>
</dbReference>